<protein>
    <submittedName>
        <fullName evidence="7">Uncharacterized protein</fullName>
    </submittedName>
</protein>
<dbReference type="GO" id="GO:0051607">
    <property type="term" value="P:defense response to virus"/>
    <property type="evidence" value="ECO:0007669"/>
    <property type="project" value="UniProtKB-KW"/>
</dbReference>
<comment type="caution">
    <text evidence="7">The sequence shown here is derived from an EMBL/GenBank/DDBJ whole genome shotgun (WGS) entry which is preliminary data.</text>
</comment>
<evidence type="ECO:0000313" key="8">
    <source>
        <dbReference type="Proteomes" id="UP000013047"/>
    </source>
</evidence>
<reference evidence="7 8" key="1">
    <citation type="submission" date="2012-09" db="EMBL/GenBank/DDBJ databases">
        <title>Draft Genome Sequences of 6 Strains from Genus Thauera.</title>
        <authorList>
            <person name="Liu B."/>
            <person name="Shapleigh J.P."/>
            <person name="Frostegard A.H."/>
        </authorList>
    </citation>
    <scope>NUCLEOTIDE SEQUENCE [LARGE SCALE GENOMIC DNA]</scope>
    <source>
        <strain evidence="7 8">B4P</strain>
    </source>
</reference>
<accession>N6YTP6</accession>
<keyword evidence="8" id="KW-1185">Reference proteome</keyword>
<evidence type="ECO:0000256" key="6">
    <source>
        <dbReference type="ARBA" id="ARBA00023118"/>
    </source>
</evidence>
<keyword evidence="6" id="KW-0051">Antiviral defense</keyword>
<keyword evidence="4" id="KW-0378">Hydrolase</keyword>
<dbReference type="EMBL" id="AMXF01000037">
    <property type="protein sequence ID" value="ENO97661.1"/>
    <property type="molecule type" value="Genomic_DNA"/>
</dbReference>
<keyword evidence="3" id="KW-0255">Endonuclease</keyword>
<evidence type="ECO:0000313" key="7">
    <source>
        <dbReference type="EMBL" id="ENO97661.1"/>
    </source>
</evidence>
<dbReference type="Gene3D" id="3.100.10.20">
    <property type="entry name" value="CRISPR-associated endonuclease Cas1, N-terminal domain"/>
    <property type="match status" value="1"/>
</dbReference>
<dbReference type="GO" id="GO:0016787">
    <property type="term" value="F:hydrolase activity"/>
    <property type="evidence" value="ECO:0007669"/>
    <property type="project" value="UniProtKB-KW"/>
</dbReference>
<keyword evidence="2" id="KW-0479">Metal-binding</keyword>
<evidence type="ECO:0000256" key="3">
    <source>
        <dbReference type="ARBA" id="ARBA00022759"/>
    </source>
</evidence>
<sequence length="266" mass="30226">MPTLAQRRQAPIDLPARKPLYLMSAKPARMDAGSDHLILRPEVGAPMRFPLARICRIICNRHLTWSGGALALCLAEGVPITWVDGHGHALGSTQTRYAQPLPFSTLIETYLELPDWPQRFANWRARRRLETLTTCAKRAAETGHDLDALRFQELKREYVYNGVHPQVFDPNAEAWCHALAIDRLHREGLHGCYWGFDATRLELATELAALLWAELNLDCGALPAGAEHGLVVARLFEAWAHRREDRLLHHLGDLKRHLAREVETWH</sequence>
<dbReference type="OrthoDB" id="8525334at2"/>
<keyword evidence="1" id="KW-0540">Nuclease</keyword>
<proteinExistence type="predicted"/>
<dbReference type="GO" id="GO:0043571">
    <property type="term" value="P:maintenance of CRISPR repeat elements"/>
    <property type="evidence" value="ECO:0007669"/>
    <property type="project" value="InterPro"/>
</dbReference>
<dbReference type="GO" id="GO:0004519">
    <property type="term" value="F:endonuclease activity"/>
    <property type="evidence" value="ECO:0007669"/>
    <property type="project" value="UniProtKB-KW"/>
</dbReference>
<dbReference type="GO" id="GO:0046872">
    <property type="term" value="F:metal ion binding"/>
    <property type="evidence" value="ECO:0007669"/>
    <property type="project" value="UniProtKB-KW"/>
</dbReference>
<evidence type="ECO:0000256" key="1">
    <source>
        <dbReference type="ARBA" id="ARBA00022722"/>
    </source>
</evidence>
<dbReference type="GO" id="GO:0003676">
    <property type="term" value="F:nucleic acid binding"/>
    <property type="evidence" value="ECO:0007669"/>
    <property type="project" value="InterPro"/>
</dbReference>
<dbReference type="InterPro" id="IPR042211">
    <property type="entry name" value="CRISPR-assoc_Cas1_N"/>
</dbReference>
<dbReference type="Pfam" id="PF01867">
    <property type="entry name" value="Cas_Cas1"/>
    <property type="match status" value="1"/>
</dbReference>
<evidence type="ECO:0000256" key="5">
    <source>
        <dbReference type="ARBA" id="ARBA00022842"/>
    </source>
</evidence>
<dbReference type="AlphaFoldDB" id="N6YTP6"/>
<evidence type="ECO:0000256" key="2">
    <source>
        <dbReference type="ARBA" id="ARBA00022723"/>
    </source>
</evidence>
<name>N6YTP6_9RHOO</name>
<dbReference type="RefSeq" id="WP_004359741.1">
    <property type="nucleotide sequence ID" value="NZ_AMXF01000037.1"/>
</dbReference>
<keyword evidence="5" id="KW-0460">Magnesium</keyword>
<gene>
    <name evidence="7" type="ORF">C667_07706</name>
</gene>
<dbReference type="InterPro" id="IPR002729">
    <property type="entry name" value="CRISPR-assoc_Cas1"/>
</dbReference>
<organism evidence="7 8">
    <name type="scientific">Thauera phenylacetica B4P</name>
    <dbReference type="NCBI Taxonomy" id="1234382"/>
    <lineage>
        <taxon>Bacteria</taxon>
        <taxon>Pseudomonadati</taxon>
        <taxon>Pseudomonadota</taxon>
        <taxon>Betaproteobacteria</taxon>
        <taxon>Rhodocyclales</taxon>
        <taxon>Zoogloeaceae</taxon>
        <taxon>Thauera</taxon>
    </lineage>
</organism>
<dbReference type="Proteomes" id="UP000013047">
    <property type="component" value="Unassembled WGS sequence"/>
</dbReference>
<evidence type="ECO:0000256" key="4">
    <source>
        <dbReference type="ARBA" id="ARBA00022801"/>
    </source>
</evidence>